<feature type="region of interest" description="Disordered" evidence="1">
    <location>
        <begin position="152"/>
        <end position="180"/>
    </location>
</feature>
<dbReference type="EMBL" id="JAEUBF010000096">
    <property type="protein sequence ID" value="KAH3680526.1"/>
    <property type="molecule type" value="Genomic_DNA"/>
</dbReference>
<feature type="region of interest" description="Disordered" evidence="1">
    <location>
        <begin position="27"/>
        <end position="73"/>
    </location>
</feature>
<accession>A0A9P8TJE7</accession>
<dbReference type="Proteomes" id="UP000769528">
    <property type="component" value="Unassembled WGS sequence"/>
</dbReference>
<evidence type="ECO:0000313" key="2">
    <source>
        <dbReference type="EMBL" id="KAH3680526.1"/>
    </source>
</evidence>
<dbReference type="Pfam" id="PF08193">
    <property type="entry name" value="INO80_Ies4"/>
    <property type="match status" value="1"/>
</dbReference>
<feature type="region of interest" description="Disordered" evidence="1">
    <location>
        <begin position="101"/>
        <end position="131"/>
    </location>
</feature>
<name>A0A9P8TJE7_9ASCO</name>
<evidence type="ECO:0000256" key="1">
    <source>
        <dbReference type="SAM" id="MobiDB-lite"/>
    </source>
</evidence>
<organism evidence="2 3">
    <name type="scientific">Wickerhamomyces mucosus</name>
    <dbReference type="NCBI Taxonomy" id="1378264"/>
    <lineage>
        <taxon>Eukaryota</taxon>
        <taxon>Fungi</taxon>
        <taxon>Dikarya</taxon>
        <taxon>Ascomycota</taxon>
        <taxon>Saccharomycotina</taxon>
        <taxon>Saccharomycetes</taxon>
        <taxon>Phaffomycetales</taxon>
        <taxon>Wickerhamomycetaceae</taxon>
        <taxon>Wickerhamomyces</taxon>
    </lineage>
</organism>
<dbReference type="GO" id="GO:0006338">
    <property type="term" value="P:chromatin remodeling"/>
    <property type="evidence" value="ECO:0007669"/>
    <property type="project" value="InterPro"/>
</dbReference>
<dbReference type="GO" id="GO:0031011">
    <property type="term" value="C:Ino80 complex"/>
    <property type="evidence" value="ECO:0007669"/>
    <property type="project" value="InterPro"/>
</dbReference>
<sequence>MVETKIITLKISSELLAKFERVSTKDVKSTPIKPTPIKPTPIKPKRAISPITIKASTPTSKGPEEISENSSRGVRKWIKKPLEVQSFTGYTLKFNTWNGGLKTLGDSNNNSEDQDFDIKTENNASKPNSLVKKGSGLKLQIKLNKKVFKLNKNKSKGSNDDLDEEYDDDNDEEADAIEDYSSIISSTDISRVTTPAIND</sequence>
<feature type="compositionally biased region" description="Acidic residues" evidence="1">
    <location>
        <begin position="160"/>
        <end position="178"/>
    </location>
</feature>
<reference evidence="2" key="2">
    <citation type="submission" date="2021-01" db="EMBL/GenBank/DDBJ databases">
        <authorList>
            <person name="Schikora-Tamarit M.A."/>
        </authorList>
    </citation>
    <scope>NUCLEOTIDE SEQUENCE</scope>
    <source>
        <strain evidence="2">CBS6341</strain>
    </source>
</reference>
<keyword evidence="3" id="KW-1185">Reference proteome</keyword>
<gene>
    <name evidence="2" type="ORF">WICMUC_000257</name>
</gene>
<reference evidence="2" key="1">
    <citation type="journal article" date="2021" name="Open Biol.">
        <title>Shared evolutionary footprints suggest mitochondrial oxidative damage underlies multiple complex I losses in fungi.</title>
        <authorList>
            <person name="Schikora-Tamarit M.A."/>
            <person name="Marcet-Houben M."/>
            <person name="Nosek J."/>
            <person name="Gabaldon T."/>
        </authorList>
    </citation>
    <scope>NUCLEOTIDE SEQUENCE</scope>
    <source>
        <strain evidence="2">CBS6341</strain>
    </source>
</reference>
<dbReference type="InterPro" id="IPR013175">
    <property type="entry name" value="INO80_su_Ies4"/>
</dbReference>
<dbReference type="OrthoDB" id="3981261at2759"/>
<evidence type="ECO:0000313" key="3">
    <source>
        <dbReference type="Proteomes" id="UP000769528"/>
    </source>
</evidence>
<comment type="caution">
    <text evidence="2">The sequence shown here is derived from an EMBL/GenBank/DDBJ whole genome shotgun (WGS) entry which is preliminary data.</text>
</comment>
<proteinExistence type="predicted"/>
<dbReference type="AlphaFoldDB" id="A0A9P8TJE7"/>
<feature type="compositionally biased region" description="Pro residues" evidence="1">
    <location>
        <begin position="33"/>
        <end position="42"/>
    </location>
</feature>
<protein>
    <submittedName>
        <fullName evidence="2">Uncharacterized protein</fullName>
    </submittedName>
</protein>